<dbReference type="InterPro" id="IPR011990">
    <property type="entry name" value="TPR-like_helical_dom_sf"/>
</dbReference>
<evidence type="ECO:0000313" key="4">
    <source>
        <dbReference type="Proteomes" id="UP001341840"/>
    </source>
</evidence>
<protein>
    <recommendedName>
        <fullName evidence="5">Pentatricopeptide repeat-containing protein</fullName>
    </recommendedName>
</protein>
<dbReference type="Gene3D" id="1.25.40.10">
    <property type="entry name" value="Tetratricopeptide repeat domain"/>
    <property type="match status" value="3"/>
</dbReference>
<dbReference type="InterPro" id="IPR002885">
    <property type="entry name" value="PPR_rpt"/>
</dbReference>
<dbReference type="EMBL" id="JASCZI010000214">
    <property type="protein sequence ID" value="MED6110116.1"/>
    <property type="molecule type" value="Genomic_DNA"/>
</dbReference>
<gene>
    <name evidence="3" type="ORF">PIB30_040019</name>
</gene>
<dbReference type="PANTHER" id="PTHR47926:SF347">
    <property type="entry name" value="PENTATRICOPEPTIDE REPEAT-CONTAINING PROTEIN"/>
    <property type="match status" value="1"/>
</dbReference>
<evidence type="ECO:0000313" key="3">
    <source>
        <dbReference type="EMBL" id="MED6110116.1"/>
    </source>
</evidence>
<keyword evidence="1" id="KW-0677">Repeat</keyword>
<dbReference type="PANTHER" id="PTHR47926">
    <property type="entry name" value="PENTATRICOPEPTIDE REPEAT-CONTAINING PROTEIN"/>
    <property type="match status" value="1"/>
</dbReference>
<keyword evidence="4" id="KW-1185">Reference proteome</keyword>
<dbReference type="Proteomes" id="UP001341840">
    <property type="component" value="Unassembled WGS sequence"/>
</dbReference>
<organism evidence="3 4">
    <name type="scientific">Stylosanthes scabra</name>
    <dbReference type="NCBI Taxonomy" id="79078"/>
    <lineage>
        <taxon>Eukaryota</taxon>
        <taxon>Viridiplantae</taxon>
        <taxon>Streptophyta</taxon>
        <taxon>Embryophyta</taxon>
        <taxon>Tracheophyta</taxon>
        <taxon>Spermatophyta</taxon>
        <taxon>Magnoliopsida</taxon>
        <taxon>eudicotyledons</taxon>
        <taxon>Gunneridae</taxon>
        <taxon>Pentapetalae</taxon>
        <taxon>rosids</taxon>
        <taxon>fabids</taxon>
        <taxon>Fabales</taxon>
        <taxon>Fabaceae</taxon>
        <taxon>Papilionoideae</taxon>
        <taxon>50 kb inversion clade</taxon>
        <taxon>dalbergioids sensu lato</taxon>
        <taxon>Dalbergieae</taxon>
        <taxon>Pterocarpus clade</taxon>
        <taxon>Stylosanthes</taxon>
    </lineage>
</organism>
<evidence type="ECO:0000256" key="2">
    <source>
        <dbReference type="PROSITE-ProRule" id="PRU00708"/>
    </source>
</evidence>
<dbReference type="InterPro" id="IPR046960">
    <property type="entry name" value="PPR_At4g14850-like_plant"/>
</dbReference>
<dbReference type="Pfam" id="PF20431">
    <property type="entry name" value="E_motif"/>
    <property type="match status" value="1"/>
</dbReference>
<accession>A0ABU6QDV4</accession>
<feature type="repeat" description="PPR" evidence="2">
    <location>
        <begin position="31"/>
        <end position="61"/>
    </location>
</feature>
<evidence type="ECO:0008006" key="5">
    <source>
        <dbReference type="Google" id="ProtNLM"/>
    </source>
</evidence>
<dbReference type="Pfam" id="PF01535">
    <property type="entry name" value="PPR"/>
    <property type="match status" value="4"/>
</dbReference>
<dbReference type="PROSITE" id="PS51375">
    <property type="entry name" value="PPR"/>
    <property type="match status" value="1"/>
</dbReference>
<reference evidence="3 4" key="1">
    <citation type="journal article" date="2023" name="Plants (Basel)">
        <title>Bridging the Gap: Combining Genomics and Transcriptomics Approaches to Understand Stylosanthes scabra, an Orphan Legume from the Brazilian Caatinga.</title>
        <authorList>
            <person name="Ferreira-Neto J.R.C."/>
            <person name="da Silva M.D."/>
            <person name="Binneck E."/>
            <person name="de Melo N.F."/>
            <person name="da Silva R.H."/>
            <person name="de Melo A.L.T.M."/>
            <person name="Pandolfi V."/>
            <person name="Bustamante F.O."/>
            <person name="Brasileiro-Vidal A.C."/>
            <person name="Benko-Iseppon A.M."/>
        </authorList>
    </citation>
    <scope>NUCLEOTIDE SEQUENCE [LARGE SCALE GENOMIC DNA]</scope>
    <source>
        <tissue evidence="3">Leaves</tissue>
    </source>
</reference>
<proteinExistence type="predicted"/>
<dbReference type="NCBIfam" id="TIGR00756">
    <property type="entry name" value="PPR"/>
    <property type="match status" value="2"/>
</dbReference>
<evidence type="ECO:0000256" key="1">
    <source>
        <dbReference type="ARBA" id="ARBA00022737"/>
    </source>
</evidence>
<comment type="caution">
    <text evidence="3">The sequence shown here is derived from an EMBL/GenBank/DDBJ whole genome shotgun (WGS) entry which is preliminary data.</text>
</comment>
<sequence>MFVQNSLVNAYSICGDNVSACKVFDEMPVRDVVSWNGLISGYVKAGLFEDSISLFLRMDVEPNVAIIVCILGACAKLGGLNLGKGVHGLVVKYSYGKELMVGNAVMNMYMKCESVADARRVFDEMSEKDVISWTSFEPDVVILTNVLSAATSLRLLDYGRWVHEYINQAVSDRMFPLEQHWLTSCCYSGLIDEGRRLFDQMTSPHYNLSPGLEHYGCMVDKDNAMPPDVQIIGSLLGACSTYKNVGFCQEILKSLENFEYEGSGIYVRLSNLYAANKKWTEVRSLRKQMRKKGISKAPGSSIIRVDGKSHEFLVGDSTILKVRIFV</sequence>
<name>A0ABU6QDV4_9FABA</name>
<dbReference type="InterPro" id="IPR046848">
    <property type="entry name" value="E_motif"/>
</dbReference>